<reference evidence="3" key="1">
    <citation type="submission" date="2009-02" db="EMBL/GenBank/DDBJ databases">
        <title>The Genome Sequence of Shigella sp. D9.</title>
        <authorList>
            <consortium name="The Broad Institute Genome Sequencing Platform"/>
            <person name="Ward D."/>
            <person name="Young S.K."/>
            <person name="Kodira C.D."/>
            <person name="Zeng Q."/>
            <person name="Koehrsen M."/>
            <person name="Alvarado L."/>
            <person name="Berlin A."/>
            <person name="Borenstein D."/>
            <person name="Chen Z."/>
            <person name="Engels R."/>
            <person name="Freedman E."/>
            <person name="Gellesch M."/>
            <person name="Goldberg J."/>
            <person name="Griggs A."/>
            <person name="Gujja S."/>
            <person name="Heiman D."/>
            <person name="Hepburn T."/>
            <person name="Howarth C."/>
            <person name="Jen D."/>
            <person name="Larson L."/>
            <person name="Lewis B."/>
            <person name="Mehta T."/>
            <person name="Park D."/>
            <person name="Pearson M."/>
            <person name="Roberts A."/>
            <person name="Saif S."/>
            <person name="Shea T."/>
            <person name="Shenoy N."/>
            <person name="Sisk P."/>
            <person name="Stolte C."/>
            <person name="Sykes S."/>
            <person name="Walk T."/>
            <person name="White J."/>
            <person name="Yandava C."/>
            <person name="Allen-Vercoe E."/>
            <person name="Strauss J."/>
            <person name="Sibley C."/>
            <person name="White A."/>
            <person name="Ambrose C."/>
            <person name="Lander E."/>
            <person name="Nusbaum C."/>
            <person name="Galagan J."/>
            <person name="Birren B."/>
        </authorList>
    </citation>
    <scope>NUCLEOTIDE SEQUENCE [LARGE SCALE GENOMIC DNA]</scope>
    <source>
        <strain evidence="3">D11</strain>
    </source>
</reference>
<organism evidence="2 3">
    <name type="scientific">Fusobacterium animalis D11</name>
    <dbReference type="NCBI Taxonomy" id="556264"/>
    <lineage>
        <taxon>Bacteria</taxon>
        <taxon>Fusobacteriati</taxon>
        <taxon>Fusobacteriota</taxon>
        <taxon>Fusobacteriia</taxon>
        <taxon>Fusobacteriales</taxon>
        <taxon>Fusobacteriaceae</taxon>
        <taxon>Fusobacterium</taxon>
    </lineage>
</organism>
<reference evidence="2 3" key="2">
    <citation type="submission" date="2013-10" db="EMBL/GenBank/DDBJ databases">
        <title>The Genome Sequence of Fusobacterium nucleatum subsp. animalis D11.</title>
        <authorList>
            <consortium name="The Broad Institute Genomics Platform"/>
            <person name="Earl A."/>
            <person name="Ward D."/>
            <person name="Feldgarden M."/>
            <person name="Gevers D."/>
            <person name="Kostic A."/>
            <person name="Garrett W."/>
            <person name="Young S.K."/>
            <person name="Zeng Q."/>
            <person name="Gargeya S."/>
            <person name="Fitzgerald M."/>
            <person name="Abouelleil A."/>
            <person name="Alvarado L."/>
            <person name="Berlin A.M."/>
            <person name="Chapman S.B."/>
            <person name="Gainer-Dewar J."/>
            <person name="Goldberg J."/>
            <person name="Gnerre S."/>
            <person name="Griggs A."/>
            <person name="Gujja S."/>
            <person name="Hansen M."/>
            <person name="Howarth C."/>
            <person name="Imamovic A."/>
            <person name="Ireland A."/>
            <person name="Larimer J."/>
            <person name="McCowan C."/>
            <person name="Murphy C."/>
            <person name="Pearson M."/>
            <person name="Poon T.W."/>
            <person name="Priest M."/>
            <person name="Roberts A."/>
            <person name="Saif S."/>
            <person name="Shea T."/>
            <person name="Sykes S."/>
            <person name="Wortman J."/>
            <person name="Nusbaum C."/>
            <person name="Birren B."/>
        </authorList>
    </citation>
    <scope>NUCLEOTIDE SEQUENCE [LARGE SCALE GENOMIC DNA]</scope>
    <source>
        <strain evidence="2 3">D11</strain>
    </source>
</reference>
<feature type="transmembrane region" description="Helical" evidence="1">
    <location>
        <begin position="56"/>
        <end position="82"/>
    </location>
</feature>
<keyword evidence="1" id="KW-1133">Transmembrane helix</keyword>
<keyword evidence="1" id="KW-0472">Membrane</keyword>
<feature type="non-terminal residue" evidence="2">
    <location>
        <position position="88"/>
    </location>
</feature>
<dbReference type="AlphaFoldDB" id="D6BF55"/>
<protein>
    <submittedName>
        <fullName evidence="2">Uncharacterized protein</fullName>
    </submittedName>
</protein>
<keyword evidence="1" id="KW-0812">Transmembrane</keyword>
<proteinExistence type="predicted"/>
<dbReference type="Proteomes" id="UP000004650">
    <property type="component" value="Unassembled WGS sequence"/>
</dbReference>
<gene>
    <name evidence="2" type="ORF">PSAG_00837</name>
</gene>
<evidence type="ECO:0000313" key="3">
    <source>
        <dbReference type="Proteomes" id="UP000004650"/>
    </source>
</evidence>
<sequence>MRIRLSGEVGGMVIVVIAGVIAASIIDGILSFIEKHVVKNNEGGKKLFSFLRKVNWIFFIIFIILDLTNIFPLIRTILFAILSISKNK</sequence>
<comment type="caution">
    <text evidence="2">The sequence shown here is derived from an EMBL/GenBank/DDBJ whole genome shotgun (WGS) entry which is preliminary data.</text>
</comment>
<evidence type="ECO:0000313" key="2">
    <source>
        <dbReference type="EMBL" id="EFD80802.2"/>
    </source>
</evidence>
<accession>D6BF55</accession>
<name>D6BF55_9FUSO</name>
<dbReference type="EMBL" id="ACDS02000054">
    <property type="protein sequence ID" value="EFD80802.2"/>
    <property type="molecule type" value="Genomic_DNA"/>
</dbReference>
<evidence type="ECO:0000256" key="1">
    <source>
        <dbReference type="SAM" id="Phobius"/>
    </source>
</evidence>
<feature type="transmembrane region" description="Helical" evidence="1">
    <location>
        <begin position="12"/>
        <end position="33"/>
    </location>
</feature>